<proteinExistence type="predicted"/>
<dbReference type="PANTHER" id="PTHR13251">
    <property type="entry name" value="EPILEPSY HOLOPROSENCEPHALY CANDIDATE 1/TMEM1"/>
    <property type="match status" value="1"/>
</dbReference>
<dbReference type="GO" id="GO:1990071">
    <property type="term" value="C:TRAPPII protein complex"/>
    <property type="evidence" value="ECO:0007669"/>
    <property type="project" value="InterPro"/>
</dbReference>
<feature type="domain" description="TRAPPC10/Trs130 N-terminal" evidence="1">
    <location>
        <begin position="42"/>
        <end position="365"/>
    </location>
</feature>
<dbReference type="GO" id="GO:0005829">
    <property type="term" value="C:cytosol"/>
    <property type="evidence" value="ECO:0007669"/>
    <property type="project" value="GOC"/>
</dbReference>
<evidence type="ECO:0000313" key="3">
    <source>
        <dbReference type="Proteomes" id="UP001165289"/>
    </source>
</evidence>
<accession>A0AAV7K153</accession>
<evidence type="ECO:0000313" key="2">
    <source>
        <dbReference type="EMBL" id="KAI6654933.1"/>
    </source>
</evidence>
<dbReference type="InterPro" id="IPR045126">
    <property type="entry name" value="TRAPPC10/Trs130"/>
</dbReference>
<dbReference type="EMBL" id="JAKMXF010000221">
    <property type="protein sequence ID" value="KAI6654933.1"/>
    <property type="molecule type" value="Genomic_DNA"/>
</dbReference>
<sequence length="1245" mass="141401">MSQAQGKISKLFAKKHKSVGALDSPIMSRGPLGRQENRPKVKEVLVTYSTEENLFRILKPRLEAELCKQSFVDDQYKDGNVSLLQCKIKFEKFAPETYEKFDTSFFNHNKFLFGTPLIHLFFTSSNEISWYNRSTKNDIKTWLMALEQFGYDNWILVHVTQHASTLRKNALSNINNVINTIKEDIASTSPSSAKKFYQLTLPEKGDQATEKHYDGFITFLFTTMKKYFISQTDRYETLLSMTREDQDKPLWNFFHYFLMQEQLCFAYEHMGMYQAALLAYDEIDAMLHYLIIKMSMNKMKKSRWFETLQHCCQEVLLDYPHITLSLDQSHDPSLENKTCSLFKLRSVIFERQATLLFILGQAWDVGQRALKLLKDLSEESSSMQLPIPTGALDAWSYLMCKNVLDVILDQLSNNPLNPLKQFAIELTPDRPGPDTLGPSQWVVRAQLWHLQLNKLHSLGQISGFISSKVGTAAVMDDYSTETETLKELWGSMSSNDPSSSALDLLNVLSSRQTFNRAYVELAEQLIGALKHAGRKRMAMHASMNFAKFLLAKKDLAKAQDVLTEACKLYYSDKWPVLRLNSLSLLAASQDSKDNPPHEYLTTCLLLACTLPILNSHSQERFFHCFKDRIDSIAKESQQEIIPIQFSLLFTVNCISYAKSEWEAGDVITLTLSLTNKAPADILIDSIKLAYQGKETLLSPIANIPGYWTRLYSYTSLDEIPKDTRLGERSRSRRKISKTYSQDSSNFDFYFTAKKVTLVPGENNLVLSTKCRIAGTYHPDDLIIEFSSVQFRHSTDPRPSGSFPTEEIEVVPSEAKLALSVDCPGGFLLAGKPSEVTLNIFNEGKTIILCGSTITLSSSQLLILDVLSGEYNREGECYQITLPDIKVKAVYQVRLQVRCDPEALKPENILAESKMHSSISEGDNTMIRRVPIDVELPKDSLYTLNSSPGDDTSCGCVLQLTATCNWVNKKAHHNYGAVIPLAFYLPFKCKYDLFSSGDVSFVKLTLQSTTPLPILLRDMKVKQTSVLKSLMTCDQLESLLHPGDVMTLLYQVDKEFNPVLSQICQLLIQYSLVGQEETILEHSFRFKLHDIQSMFILTSQIELSDAVLKKDQECKLSINIKNIRDLPRQWQAPMDDIVVVEYELRCENGNWELGEEIHGSLRLQPMKNASEDLKFRIRPLTHGQLPLPNLFLTLKSYTWNNTSSYITAQFSDTSSPADVPYTMIPLTSVQVYNSTASMVVPIHSDN</sequence>
<dbReference type="Proteomes" id="UP001165289">
    <property type="component" value="Unassembled WGS sequence"/>
</dbReference>
<reference evidence="2 3" key="1">
    <citation type="journal article" date="2023" name="BMC Biol.">
        <title>The compact genome of the sponge Oopsacas minuta (Hexactinellida) is lacking key metazoan core genes.</title>
        <authorList>
            <person name="Santini S."/>
            <person name="Schenkelaars Q."/>
            <person name="Jourda C."/>
            <person name="Duchesne M."/>
            <person name="Belahbib H."/>
            <person name="Rocher C."/>
            <person name="Selva M."/>
            <person name="Riesgo A."/>
            <person name="Vervoort M."/>
            <person name="Leys S.P."/>
            <person name="Kodjabachian L."/>
            <person name="Le Bivic A."/>
            <person name="Borchiellini C."/>
            <person name="Claverie J.M."/>
            <person name="Renard E."/>
        </authorList>
    </citation>
    <scope>NUCLEOTIDE SEQUENCE [LARGE SCALE GENOMIC DNA]</scope>
    <source>
        <strain evidence="2">SPO-2</strain>
    </source>
</reference>
<dbReference type="AlphaFoldDB" id="A0AAV7K153"/>
<dbReference type="PANTHER" id="PTHR13251:SF3">
    <property type="entry name" value="TRAFFICKING PROTEIN PARTICLE COMPLEX SUBUNIT 10"/>
    <property type="match status" value="1"/>
</dbReference>
<comment type="caution">
    <text evidence="2">The sequence shown here is derived from an EMBL/GenBank/DDBJ whole genome shotgun (WGS) entry which is preliminary data.</text>
</comment>
<dbReference type="InterPro" id="IPR056913">
    <property type="entry name" value="TRAPPC10/Trs130_N"/>
</dbReference>
<name>A0AAV7K153_9METZ</name>
<protein>
    <submittedName>
        <fullName evidence="2">Trafficking protein particle complex subunit 10</fullName>
    </submittedName>
</protein>
<evidence type="ECO:0000259" key="1">
    <source>
        <dbReference type="Pfam" id="PF23036"/>
    </source>
</evidence>
<dbReference type="GO" id="GO:0006891">
    <property type="term" value="P:intra-Golgi vesicle-mediated transport"/>
    <property type="evidence" value="ECO:0007669"/>
    <property type="project" value="TreeGrafter"/>
</dbReference>
<gene>
    <name evidence="2" type="ORF">LOD99_2812</name>
</gene>
<organism evidence="2 3">
    <name type="scientific">Oopsacas minuta</name>
    <dbReference type="NCBI Taxonomy" id="111878"/>
    <lineage>
        <taxon>Eukaryota</taxon>
        <taxon>Metazoa</taxon>
        <taxon>Porifera</taxon>
        <taxon>Hexactinellida</taxon>
        <taxon>Hexasterophora</taxon>
        <taxon>Lyssacinosida</taxon>
        <taxon>Leucopsacidae</taxon>
        <taxon>Oopsacas</taxon>
    </lineage>
</organism>
<keyword evidence="3" id="KW-1185">Reference proteome</keyword>
<dbReference type="Pfam" id="PF23036">
    <property type="entry name" value="TRAPPC10_1st"/>
    <property type="match status" value="1"/>
</dbReference>
<dbReference type="GO" id="GO:0034498">
    <property type="term" value="P:early endosome to Golgi transport"/>
    <property type="evidence" value="ECO:0007669"/>
    <property type="project" value="TreeGrafter"/>
</dbReference>